<dbReference type="AlphaFoldDB" id="A0A166BPC5"/>
<reference evidence="1" key="1">
    <citation type="journal article" date="2016" name="Nat. Genet.">
        <title>A high-quality carrot genome assembly provides new insights into carotenoid accumulation and asterid genome evolution.</title>
        <authorList>
            <person name="Iorizzo M."/>
            <person name="Ellison S."/>
            <person name="Senalik D."/>
            <person name="Zeng P."/>
            <person name="Satapoomin P."/>
            <person name="Huang J."/>
            <person name="Bowman M."/>
            <person name="Iovene M."/>
            <person name="Sanseverino W."/>
            <person name="Cavagnaro P."/>
            <person name="Yildiz M."/>
            <person name="Macko-Podgorni A."/>
            <person name="Moranska E."/>
            <person name="Grzebelus E."/>
            <person name="Grzebelus D."/>
            <person name="Ashrafi H."/>
            <person name="Zheng Z."/>
            <person name="Cheng S."/>
            <person name="Spooner D."/>
            <person name="Van Deynze A."/>
            <person name="Simon P."/>
        </authorList>
    </citation>
    <scope>NUCLEOTIDE SEQUENCE [LARGE SCALE GENOMIC DNA]</scope>
    <source>
        <tissue evidence="1">Leaf</tissue>
    </source>
</reference>
<gene>
    <name evidence="1" type="ORF">DCAR_011456</name>
</gene>
<sequence>MEKSQRNVTLFVFSLIILFPQIIISTVAFEQEKQTLSDRVRDIYSLVKTHSLTSWEKLKVLVNDAQKHYFPPNIE</sequence>
<accession>A0A166BPC5</accession>
<proteinExistence type="predicted"/>
<dbReference type="Gramene" id="KZN02701">
    <property type="protein sequence ID" value="KZN02701"/>
    <property type="gene ID" value="DCAR_011456"/>
</dbReference>
<protein>
    <submittedName>
        <fullName evidence="1">Uncharacterized protein</fullName>
    </submittedName>
</protein>
<evidence type="ECO:0000313" key="1">
    <source>
        <dbReference type="EMBL" id="KZN02701.1"/>
    </source>
</evidence>
<name>A0A166BPC5_DAUCS</name>
<comment type="caution">
    <text evidence="1">The sequence shown here is derived from an EMBL/GenBank/DDBJ whole genome shotgun (WGS) entry which is preliminary data.</text>
</comment>
<dbReference type="EMBL" id="LNRQ01000003">
    <property type="protein sequence ID" value="KZN02701.1"/>
    <property type="molecule type" value="Genomic_DNA"/>
</dbReference>
<organism evidence="1">
    <name type="scientific">Daucus carota subsp. sativus</name>
    <name type="common">Carrot</name>
    <dbReference type="NCBI Taxonomy" id="79200"/>
    <lineage>
        <taxon>Eukaryota</taxon>
        <taxon>Viridiplantae</taxon>
        <taxon>Streptophyta</taxon>
        <taxon>Embryophyta</taxon>
        <taxon>Tracheophyta</taxon>
        <taxon>Spermatophyta</taxon>
        <taxon>Magnoliopsida</taxon>
        <taxon>eudicotyledons</taxon>
        <taxon>Gunneridae</taxon>
        <taxon>Pentapetalae</taxon>
        <taxon>asterids</taxon>
        <taxon>campanulids</taxon>
        <taxon>Apiales</taxon>
        <taxon>Apiaceae</taxon>
        <taxon>Apioideae</taxon>
        <taxon>Scandiceae</taxon>
        <taxon>Daucinae</taxon>
        <taxon>Daucus</taxon>
        <taxon>Daucus sect. Daucus</taxon>
    </lineage>
</organism>